<evidence type="ECO:0000313" key="3">
    <source>
        <dbReference type="Proteomes" id="UP001153069"/>
    </source>
</evidence>
<feature type="compositionally biased region" description="Basic and acidic residues" evidence="1">
    <location>
        <begin position="661"/>
        <end position="675"/>
    </location>
</feature>
<feature type="region of interest" description="Disordered" evidence="1">
    <location>
        <begin position="792"/>
        <end position="811"/>
    </location>
</feature>
<feature type="compositionally biased region" description="Low complexity" evidence="1">
    <location>
        <begin position="330"/>
        <end position="354"/>
    </location>
</feature>
<reference evidence="2" key="1">
    <citation type="submission" date="2020-06" db="EMBL/GenBank/DDBJ databases">
        <authorList>
            <consortium name="Plant Systems Biology data submission"/>
        </authorList>
    </citation>
    <scope>NUCLEOTIDE SEQUENCE</scope>
    <source>
        <strain evidence="2">D6</strain>
    </source>
</reference>
<evidence type="ECO:0000313" key="2">
    <source>
        <dbReference type="EMBL" id="CAB9510539.1"/>
    </source>
</evidence>
<feature type="compositionally biased region" description="Basic and acidic residues" evidence="1">
    <location>
        <begin position="988"/>
        <end position="1006"/>
    </location>
</feature>
<feature type="compositionally biased region" description="Basic and acidic residues" evidence="1">
    <location>
        <begin position="1021"/>
        <end position="1037"/>
    </location>
</feature>
<feature type="compositionally biased region" description="Basic and acidic residues" evidence="1">
    <location>
        <begin position="685"/>
        <end position="694"/>
    </location>
</feature>
<organism evidence="2 3">
    <name type="scientific">Seminavis robusta</name>
    <dbReference type="NCBI Taxonomy" id="568900"/>
    <lineage>
        <taxon>Eukaryota</taxon>
        <taxon>Sar</taxon>
        <taxon>Stramenopiles</taxon>
        <taxon>Ochrophyta</taxon>
        <taxon>Bacillariophyta</taxon>
        <taxon>Bacillariophyceae</taxon>
        <taxon>Bacillariophycidae</taxon>
        <taxon>Naviculales</taxon>
        <taxon>Naviculaceae</taxon>
        <taxon>Seminavis</taxon>
    </lineage>
</organism>
<feature type="compositionally biased region" description="Basic residues" evidence="1">
    <location>
        <begin position="593"/>
        <end position="602"/>
    </location>
</feature>
<dbReference type="EMBL" id="CAICTM010000439">
    <property type="protein sequence ID" value="CAB9510539.1"/>
    <property type="molecule type" value="Genomic_DNA"/>
</dbReference>
<accession>A0A9N8E0I8</accession>
<protein>
    <submittedName>
        <fullName evidence="2">Uncharacterized protein</fullName>
    </submittedName>
</protein>
<name>A0A9N8E0I8_9STRA</name>
<keyword evidence="3" id="KW-1185">Reference proteome</keyword>
<feature type="region of interest" description="Disordered" evidence="1">
    <location>
        <begin position="92"/>
        <end position="113"/>
    </location>
</feature>
<feature type="compositionally biased region" description="Low complexity" evidence="1">
    <location>
        <begin position="295"/>
        <end position="322"/>
    </location>
</feature>
<evidence type="ECO:0000256" key="1">
    <source>
        <dbReference type="SAM" id="MobiDB-lite"/>
    </source>
</evidence>
<feature type="region of interest" description="Disordered" evidence="1">
    <location>
        <begin position="166"/>
        <end position="356"/>
    </location>
</feature>
<feature type="region of interest" description="Disordered" evidence="1">
    <location>
        <begin position="940"/>
        <end position="1092"/>
    </location>
</feature>
<feature type="compositionally biased region" description="Acidic residues" evidence="1">
    <location>
        <begin position="903"/>
        <end position="916"/>
    </location>
</feature>
<feature type="region of interest" description="Disordered" evidence="1">
    <location>
        <begin position="721"/>
        <end position="748"/>
    </location>
</feature>
<feature type="compositionally biased region" description="Basic and acidic residues" evidence="1">
    <location>
        <begin position="486"/>
        <end position="513"/>
    </location>
</feature>
<sequence length="1190" mass="128495">MVVVSRKKGSASSSSSSSSNTSDDSTTNESDSSSSFVVGENSALLQTILKELSISLDTSDGGSASSRSTKEIQIKSLLDAYSDTVTQTDMTATGTKGDTTVAEGTRTETDTRTYTDETVTKTGMEDTGTTRTELDSIAMETADSGIFGLGEGEARELLKLLETNSQDTNPLVIGPPRLHRKSKAMDDESAVKSVKSATKEDVVKEKSSPSKPPQPKNSYFHAFGLPPMFQCTNDEDKQLNTVDTMPQEPTEVNSLQNTTKDGSLQILPKNGSLNASKDATAQGSAVAADNKEANESVVENSKSSSTGDSTTGDSSSGETSTSDTDEKSNASKSTKSSTSASNSKTSKTSFESSTVANERDKALTGMALDPIARFPTLPFTQSMPAVATSESFGKSTVRSVHSYEVDSMTTEEKKTLENLLLNGFDPSMGTTPTTTAYDTDEASKTTYSTSYMTTYQPHDDTTISTRMTLSADSDTRAGKILIVGREAADLKATDPSSADKEEPDRDSEPEVAKEVPPYVSTELDDEKVNKAIAAAIAFAEAMPPEDEGHRIVEAPPVARLRRKLQGWTGKKKKKNSKEPVALVLPDMSAKQPNKPRRRRRKSSNLFRSIARYVRNQPPSLPVISEGPDHIEDEELADDNTSATPEDHNVQEAESDEGEAFSDERAASPANEHDEGPENSAVKHRSSNEEGVRIGKSNHAEDDFIAAASRIAAVVSLDANLPSTTKATQDVARAKSYDPSPRNQMNKDEPQKFVKQANGAEDNETDAVEVEDFNLVEESEALSFLMSKLSPKDLSFDDQKSTPGSLADSRSFLLRTLTPKDSSHDDHPVGSLAGQEADKEALKALLTCSGEQVSVDESFSFGDQEIGTELTLIMTDKSIGTAANEAGALPVNVGALTAANEHGSDDEDDEDDGDDEASLSQYEEKNILTFKRFFKLAYSRNQEGGGRARSPLLSEYGAEGDGKRPSSRRPTSPGSPVQTTNRKRISKHSLVDDLDREPTKSWNDLKSKSSVSASAEDFDVATTEKRSERKSPPFDKKSNHARLSTKAANKAMRRVFNMAMPRRQKENRDAGSSSRHAGATSGRDGSDGQTKAPLQHWGSMEQRINESLQKAEALADQFEVTDDLQDLHNMLLRAASSRGCLSGVSSDGGIAVEDSESQEWREMERRIDESLEKVQELAGRMGVQATGTEDR</sequence>
<feature type="compositionally biased region" description="Low complexity" evidence="1">
    <location>
        <begin position="10"/>
        <end position="35"/>
    </location>
</feature>
<gene>
    <name evidence="2" type="ORF">SEMRO_440_G143590.1</name>
</gene>
<feature type="region of interest" description="Disordered" evidence="1">
    <location>
        <begin position="564"/>
        <end position="694"/>
    </location>
</feature>
<dbReference type="AlphaFoldDB" id="A0A9N8E0I8"/>
<dbReference type="Proteomes" id="UP001153069">
    <property type="component" value="Unassembled WGS sequence"/>
</dbReference>
<feature type="region of interest" description="Disordered" evidence="1">
    <location>
        <begin position="1"/>
        <end position="37"/>
    </location>
</feature>
<feature type="compositionally biased region" description="Polar residues" evidence="1">
    <location>
        <begin position="271"/>
        <end position="283"/>
    </location>
</feature>
<feature type="compositionally biased region" description="Polar residues" evidence="1">
    <location>
        <begin position="250"/>
        <end position="262"/>
    </location>
</feature>
<feature type="compositionally biased region" description="Basic residues" evidence="1">
    <location>
        <begin position="564"/>
        <end position="575"/>
    </location>
</feature>
<feature type="region of interest" description="Disordered" evidence="1">
    <location>
        <begin position="1138"/>
        <end position="1158"/>
    </location>
</feature>
<feature type="compositionally biased region" description="Basic and acidic residues" evidence="1">
    <location>
        <begin position="197"/>
        <end position="208"/>
    </location>
</feature>
<feature type="region of interest" description="Disordered" evidence="1">
    <location>
        <begin position="486"/>
        <end position="519"/>
    </location>
</feature>
<proteinExistence type="predicted"/>
<feature type="region of interest" description="Disordered" evidence="1">
    <location>
        <begin position="893"/>
        <end position="921"/>
    </location>
</feature>
<comment type="caution">
    <text evidence="2">The sequence shown here is derived from an EMBL/GenBank/DDBJ whole genome shotgun (WGS) entry which is preliminary data.</text>
</comment>